<proteinExistence type="predicted"/>
<dbReference type="EMBL" id="MH651176">
    <property type="protein sequence ID" value="AXQ63910.1"/>
    <property type="molecule type" value="Genomic_DNA"/>
</dbReference>
<gene>
    <name evidence="2" type="primary">58</name>
    <name evidence="2" type="ORF">SEA_HORUS_58</name>
</gene>
<keyword evidence="3" id="KW-1185">Reference proteome</keyword>
<name>A0A385DWK7_9CAUD</name>
<evidence type="ECO:0000313" key="3">
    <source>
        <dbReference type="Proteomes" id="UP000262321"/>
    </source>
</evidence>
<protein>
    <submittedName>
        <fullName evidence="2">Antirepressor</fullName>
    </submittedName>
</protein>
<dbReference type="KEGG" id="vg:54999196"/>
<reference evidence="2 3" key="1">
    <citation type="submission" date="2018-07" db="EMBL/GenBank/DDBJ databases">
        <authorList>
            <person name="Said P."/>
            <person name="Hotaki K."/>
            <person name="Hall J.T."/>
            <person name="Leadon S.A."/>
            <person name="Fogarty M.P."/>
            <person name="Warner M.H."/>
            <person name="Garlena R.A."/>
            <person name="Russell D.A."/>
            <person name="Pope W.H."/>
            <person name="Jacobs-Sera D."/>
            <person name="Hatfull G.F."/>
        </authorList>
    </citation>
    <scope>NUCLEOTIDE SEQUENCE [LARGE SCALE GENOMIC DNA]</scope>
</reference>
<organism evidence="2 3">
    <name type="scientific">Gordonia phage Horus</name>
    <dbReference type="NCBI Taxonomy" id="2301696"/>
    <lineage>
        <taxon>Viruses</taxon>
        <taxon>Duplodnaviria</taxon>
        <taxon>Heunggongvirae</taxon>
        <taxon>Uroviricota</taxon>
        <taxon>Caudoviricetes</taxon>
        <taxon>Langleyhallvirinae</taxon>
        <taxon>Horusvirus</taxon>
        <taxon>Horusvirus horus</taxon>
    </lineage>
</organism>
<feature type="domain" description="Antirepressor protein ant N-terminal" evidence="1">
    <location>
        <begin position="9"/>
        <end position="119"/>
    </location>
</feature>
<evidence type="ECO:0000259" key="1">
    <source>
        <dbReference type="Pfam" id="PF10547"/>
    </source>
</evidence>
<dbReference type="Pfam" id="PF10547">
    <property type="entry name" value="P22_AR_N"/>
    <property type="match status" value="1"/>
</dbReference>
<dbReference type="RefSeq" id="YP_009808295.1">
    <property type="nucleotide sequence ID" value="NC_048039.1"/>
</dbReference>
<evidence type="ECO:0000313" key="2">
    <source>
        <dbReference type="EMBL" id="AXQ63910.1"/>
    </source>
</evidence>
<accession>A0A385DWK7</accession>
<dbReference type="Proteomes" id="UP000262321">
    <property type="component" value="Segment"/>
</dbReference>
<dbReference type="GeneID" id="54999196"/>
<sequence length="259" mass="28271">MTANLIPIAVPGTDSQIMVTVIDGKPMVSLRHSCEAIGIDTENQRKKLAGKSWATTVLITAVAEDGRPREMTMIDRRTFTMWLATIDTNRVSEAARPIIEAFQAEAADALDAYFHEGGAINPAATEDQLDRLTRQAQAQASVIQALQGIVDPKHLEAKARIVLARALGEKPELDLATIPLYVSDYLISRGLSSDLVAAKASGFGRRLKGLYVREHGDAPGKAFQELPNGTTREVYAYTQADKPLFDRIWNAHYEGQVAA</sequence>
<dbReference type="InterPro" id="IPR018875">
    <property type="entry name" value="Antirepressor_Ant_N"/>
</dbReference>